<evidence type="ECO:0000313" key="2">
    <source>
        <dbReference type="Proteomes" id="UP000828941"/>
    </source>
</evidence>
<name>A0ACB9PHJ1_BAUVA</name>
<organism evidence="1 2">
    <name type="scientific">Bauhinia variegata</name>
    <name type="common">Purple orchid tree</name>
    <name type="synonym">Phanera variegata</name>
    <dbReference type="NCBI Taxonomy" id="167791"/>
    <lineage>
        <taxon>Eukaryota</taxon>
        <taxon>Viridiplantae</taxon>
        <taxon>Streptophyta</taxon>
        <taxon>Embryophyta</taxon>
        <taxon>Tracheophyta</taxon>
        <taxon>Spermatophyta</taxon>
        <taxon>Magnoliopsida</taxon>
        <taxon>eudicotyledons</taxon>
        <taxon>Gunneridae</taxon>
        <taxon>Pentapetalae</taxon>
        <taxon>rosids</taxon>
        <taxon>fabids</taxon>
        <taxon>Fabales</taxon>
        <taxon>Fabaceae</taxon>
        <taxon>Cercidoideae</taxon>
        <taxon>Cercideae</taxon>
        <taxon>Bauhiniinae</taxon>
        <taxon>Bauhinia</taxon>
    </lineage>
</organism>
<dbReference type="EMBL" id="CM039429">
    <property type="protein sequence ID" value="KAI4347522.1"/>
    <property type="molecule type" value="Genomic_DNA"/>
</dbReference>
<comment type="caution">
    <text evidence="1">The sequence shown here is derived from an EMBL/GenBank/DDBJ whole genome shotgun (WGS) entry which is preliminary data.</text>
</comment>
<keyword evidence="2" id="KW-1185">Reference proteome</keyword>
<evidence type="ECO:0000313" key="1">
    <source>
        <dbReference type="EMBL" id="KAI4347522.1"/>
    </source>
</evidence>
<protein>
    <submittedName>
        <fullName evidence="1">Uncharacterized protein</fullName>
    </submittedName>
</protein>
<gene>
    <name evidence="1" type="ORF">L6164_008331</name>
</gene>
<reference evidence="1 2" key="1">
    <citation type="journal article" date="2022" name="DNA Res.">
        <title>Chromosomal-level genome assembly of the orchid tree Bauhinia variegata (Leguminosae; Cercidoideae) supports the allotetraploid origin hypothesis of Bauhinia.</title>
        <authorList>
            <person name="Zhong Y."/>
            <person name="Chen Y."/>
            <person name="Zheng D."/>
            <person name="Pang J."/>
            <person name="Liu Y."/>
            <person name="Luo S."/>
            <person name="Meng S."/>
            <person name="Qian L."/>
            <person name="Wei D."/>
            <person name="Dai S."/>
            <person name="Zhou R."/>
        </authorList>
    </citation>
    <scope>NUCLEOTIDE SEQUENCE [LARGE SCALE GENOMIC DNA]</scope>
    <source>
        <strain evidence="1">BV-YZ2020</strain>
    </source>
</reference>
<accession>A0ACB9PHJ1</accession>
<sequence>MGTPVPNTETASSWTDEKHVHFLNAMEASFVLSMFENDKGDGRRRISHRLRLDRPLPDASESTSDLKSHPTTRKRAPSDLMPARGRIDGRRMMRRLTPPYDSSQDQVVPQLEKDNNEGSDWRDKRGKGVMTDR</sequence>
<proteinExistence type="predicted"/>
<dbReference type="Proteomes" id="UP000828941">
    <property type="component" value="Chromosome 4"/>
</dbReference>